<accession>A0A7X3K0W6</accession>
<dbReference type="PANTHER" id="PTHR22916:SF3">
    <property type="entry name" value="UDP-GLCNAC:BETAGAL BETA-1,3-N-ACETYLGLUCOSAMINYLTRANSFERASE-LIKE PROTEIN 1"/>
    <property type="match status" value="1"/>
</dbReference>
<dbReference type="Pfam" id="PF00535">
    <property type="entry name" value="Glycos_transf_2"/>
    <property type="match status" value="1"/>
</dbReference>
<evidence type="ECO:0000256" key="1">
    <source>
        <dbReference type="ARBA" id="ARBA00006739"/>
    </source>
</evidence>
<evidence type="ECO:0000259" key="2">
    <source>
        <dbReference type="Pfam" id="PF00535"/>
    </source>
</evidence>
<dbReference type="RefSeq" id="WP_157337744.1">
    <property type="nucleotide sequence ID" value="NZ_RHLK01000012.1"/>
</dbReference>
<sequence>MNEPLVSIVIPTFNRPFVLSELLETIALQNYPNLETLIVNDAGESVDFVREAFPELNIKVSVQLRNLKHVHARNLGCRQARGEFIMLCDDDDLLTPGHIRRMLEVMADGADLAYSDAELFNYRVEGKGRVPVSRRLFAYAYDPAEMRKFSTFIPSGCLYRRQIHSVIGEFDPDVYHYWDWDFILRVSALYSVVRLPVASVLYAFSDQGGNLSANRPSGRLFLDRLAAKHGLGPLPSANFATLLDEPHMQQRSAQSSVIWDGLPVKSRINKV</sequence>
<dbReference type="InterPro" id="IPR001173">
    <property type="entry name" value="Glyco_trans_2-like"/>
</dbReference>
<comment type="similarity">
    <text evidence="1">Belongs to the glycosyltransferase 2 family.</text>
</comment>
<organism evidence="3 4">
    <name type="scientific">Paenibacillus lutrae</name>
    <dbReference type="NCBI Taxonomy" id="2078573"/>
    <lineage>
        <taxon>Bacteria</taxon>
        <taxon>Bacillati</taxon>
        <taxon>Bacillota</taxon>
        <taxon>Bacilli</taxon>
        <taxon>Bacillales</taxon>
        <taxon>Paenibacillaceae</taxon>
        <taxon>Paenibacillus</taxon>
    </lineage>
</organism>
<dbReference type="GO" id="GO:0016758">
    <property type="term" value="F:hexosyltransferase activity"/>
    <property type="evidence" value="ECO:0007669"/>
    <property type="project" value="UniProtKB-ARBA"/>
</dbReference>
<dbReference type="AlphaFoldDB" id="A0A7X3K0W6"/>
<keyword evidence="4" id="KW-1185">Reference proteome</keyword>
<dbReference type="PANTHER" id="PTHR22916">
    <property type="entry name" value="GLYCOSYLTRANSFERASE"/>
    <property type="match status" value="1"/>
</dbReference>
<keyword evidence="3" id="KW-0808">Transferase</keyword>
<comment type="caution">
    <text evidence="3">The sequence shown here is derived from an EMBL/GenBank/DDBJ whole genome shotgun (WGS) entry which is preliminary data.</text>
</comment>
<dbReference type="SUPFAM" id="SSF53448">
    <property type="entry name" value="Nucleotide-diphospho-sugar transferases"/>
    <property type="match status" value="1"/>
</dbReference>
<feature type="domain" description="Glycosyltransferase 2-like" evidence="2">
    <location>
        <begin position="7"/>
        <end position="165"/>
    </location>
</feature>
<dbReference type="CDD" id="cd00761">
    <property type="entry name" value="Glyco_tranf_GTA_type"/>
    <property type="match status" value="1"/>
</dbReference>
<proteinExistence type="inferred from homology"/>
<dbReference type="OrthoDB" id="396512at2"/>
<name>A0A7X3K0W6_9BACL</name>
<evidence type="ECO:0000313" key="3">
    <source>
        <dbReference type="EMBL" id="MVP01386.1"/>
    </source>
</evidence>
<dbReference type="InterPro" id="IPR029044">
    <property type="entry name" value="Nucleotide-diphossugar_trans"/>
</dbReference>
<dbReference type="EMBL" id="RHLK01000012">
    <property type="protein sequence ID" value="MVP01386.1"/>
    <property type="molecule type" value="Genomic_DNA"/>
</dbReference>
<protein>
    <submittedName>
        <fullName evidence="3">Glycosyltransferase</fullName>
    </submittedName>
</protein>
<gene>
    <name evidence="3" type="ORF">EDM21_17970</name>
</gene>
<dbReference type="Gene3D" id="3.90.550.10">
    <property type="entry name" value="Spore Coat Polysaccharide Biosynthesis Protein SpsA, Chain A"/>
    <property type="match status" value="1"/>
</dbReference>
<dbReference type="Proteomes" id="UP000490800">
    <property type="component" value="Unassembled WGS sequence"/>
</dbReference>
<evidence type="ECO:0000313" key="4">
    <source>
        <dbReference type="Proteomes" id="UP000490800"/>
    </source>
</evidence>
<reference evidence="3 4" key="1">
    <citation type="journal article" date="2019" name="Microorganisms">
        <title>Paenibacillus lutrae sp. nov., A Chitinolytic Species Isolated from A River Otter in Castril Natural Park, Granada, Spain.</title>
        <authorList>
            <person name="Rodriguez M."/>
            <person name="Reina J.C."/>
            <person name="Bejar V."/>
            <person name="Llamas I."/>
        </authorList>
    </citation>
    <scope>NUCLEOTIDE SEQUENCE [LARGE SCALE GENOMIC DNA]</scope>
    <source>
        <strain evidence="3 4">N10</strain>
    </source>
</reference>